<dbReference type="SUPFAM" id="SSF48498">
    <property type="entry name" value="Tetracyclin repressor-like, C-terminal domain"/>
    <property type="match status" value="1"/>
</dbReference>
<evidence type="ECO:0000256" key="2">
    <source>
        <dbReference type="ARBA" id="ARBA00023125"/>
    </source>
</evidence>
<evidence type="ECO:0000256" key="3">
    <source>
        <dbReference type="ARBA" id="ARBA00023163"/>
    </source>
</evidence>
<dbReference type="InterPro" id="IPR036271">
    <property type="entry name" value="Tet_transcr_reg_TetR-rel_C_sf"/>
</dbReference>
<evidence type="ECO:0000313" key="7">
    <source>
        <dbReference type="Proteomes" id="UP001501295"/>
    </source>
</evidence>
<dbReference type="InterPro" id="IPR001647">
    <property type="entry name" value="HTH_TetR"/>
</dbReference>
<dbReference type="Pfam" id="PF00440">
    <property type="entry name" value="TetR_N"/>
    <property type="match status" value="1"/>
</dbReference>
<protein>
    <submittedName>
        <fullName evidence="6">TetR/AcrR family transcriptional regulator</fullName>
    </submittedName>
</protein>
<keyword evidence="7" id="KW-1185">Reference proteome</keyword>
<dbReference type="InterPro" id="IPR009057">
    <property type="entry name" value="Homeodomain-like_sf"/>
</dbReference>
<evidence type="ECO:0000256" key="1">
    <source>
        <dbReference type="ARBA" id="ARBA00023015"/>
    </source>
</evidence>
<keyword evidence="3" id="KW-0804">Transcription</keyword>
<dbReference type="Gene3D" id="1.10.357.10">
    <property type="entry name" value="Tetracycline Repressor, domain 2"/>
    <property type="match status" value="1"/>
</dbReference>
<dbReference type="InterPro" id="IPR023772">
    <property type="entry name" value="DNA-bd_HTH_TetR-type_CS"/>
</dbReference>
<dbReference type="PROSITE" id="PS01081">
    <property type="entry name" value="HTH_TETR_1"/>
    <property type="match status" value="1"/>
</dbReference>
<accession>A0ABP8W9R5</accession>
<feature type="domain" description="HTH tetR-type" evidence="5">
    <location>
        <begin position="35"/>
        <end position="95"/>
    </location>
</feature>
<dbReference type="EMBL" id="BAABLM010000009">
    <property type="protein sequence ID" value="GAA4682983.1"/>
    <property type="molecule type" value="Genomic_DNA"/>
</dbReference>
<gene>
    <name evidence="6" type="ORF">GCM10025780_30770</name>
</gene>
<keyword evidence="1" id="KW-0805">Transcription regulation</keyword>
<evidence type="ECO:0000256" key="4">
    <source>
        <dbReference type="PROSITE-ProRule" id="PRU00335"/>
    </source>
</evidence>
<dbReference type="PROSITE" id="PS50977">
    <property type="entry name" value="HTH_TETR_2"/>
    <property type="match status" value="1"/>
</dbReference>
<dbReference type="RefSeq" id="WP_345376812.1">
    <property type="nucleotide sequence ID" value="NZ_BAABLM010000009.1"/>
</dbReference>
<dbReference type="PANTHER" id="PTHR30055:SF151">
    <property type="entry name" value="TRANSCRIPTIONAL REGULATORY PROTEIN"/>
    <property type="match status" value="1"/>
</dbReference>
<feature type="DNA-binding region" description="H-T-H motif" evidence="4">
    <location>
        <begin position="58"/>
        <end position="77"/>
    </location>
</feature>
<dbReference type="InterPro" id="IPR050109">
    <property type="entry name" value="HTH-type_TetR-like_transc_reg"/>
</dbReference>
<dbReference type="Pfam" id="PF02909">
    <property type="entry name" value="TetR_C_1"/>
    <property type="match status" value="1"/>
</dbReference>
<dbReference type="PANTHER" id="PTHR30055">
    <property type="entry name" value="HTH-TYPE TRANSCRIPTIONAL REGULATOR RUTR"/>
    <property type="match status" value="1"/>
</dbReference>
<keyword evidence="2 4" id="KW-0238">DNA-binding</keyword>
<name>A0ABP8W9R5_9MICO</name>
<evidence type="ECO:0000259" key="5">
    <source>
        <dbReference type="PROSITE" id="PS50977"/>
    </source>
</evidence>
<comment type="caution">
    <text evidence="6">The sequence shown here is derived from an EMBL/GenBank/DDBJ whole genome shotgun (WGS) entry which is preliminary data.</text>
</comment>
<organism evidence="6 7">
    <name type="scientific">Frondihabitans cladoniiphilus</name>
    <dbReference type="NCBI Taxonomy" id="715785"/>
    <lineage>
        <taxon>Bacteria</taxon>
        <taxon>Bacillati</taxon>
        <taxon>Actinomycetota</taxon>
        <taxon>Actinomycetes</taxon>
        <taxon>Micrococcales</taxon>
        <taxon>Microbacteriaceae</taxon>
        <taxon>Frondihabitans</taxon>
    </lineage>
</organism>
<reference evidence="7" key="1">
    <citation type="journal article" date="2019" name="Int. J. Syst. Evol. Microbiol.">
        <title>The Global Catalogue of Microorganisms (GCM) 10K type strain sequencing project: providing services to taxonomists for standard genome sequencing and annotation.</title>
        <authorList>
            <consortium name="The Broad Institute Genomics Platform"/>
            <consortium name="The Broad Institute Genome Sequencing Center for Infectious Disease"/>
            <person name="Wu L."/>
            <person name="Ma J."/>
        </authorList>
    </citation>
    <scope>NUCLEOTIDE SEQUENCE [LARGE SCALE GENOMIC DNA]</scope>
    <source>
        <strain evidence="7">JCM 18956</strain>
    </source>
</reference>
<dbReference type="InterPro" id="IPR004111">
    <property type="entry name" value="Repressor_TetR_C"/>
</dbReference>
<sequence length="244" mass="26601">MTGKDAAPTTSRARWVEQIAALDAPAAAVRKRREPLTVSRIVEAALAIVEAEGFPGVTMRRVASALGATPGALYAHVRDKSELDDLMVGRLCARVELPEPNAAMWQEQILDVCRQLRDLYLQYPGISQAALQAAPRSLDTLRINEGLLAILIDIGVTPRTAGWATDALFLYIAAYSAVSLRRHSDGDEAAEAADREEVLERFLMLPESRFPNTVTHAAELTAGEGHDRFDFTVTMILGSVDPQH</sequence>
<dbReference type="Proteomes" id="UP001501295">
    <property type="component" value="Unassembled WGS sequence"/>
</dbReference>
<dbReference type="SUPFAM" id="SSF46689">
    <property type="entry name" value="Homeodomain-like"/>
    <property type="match status" value="1"/>
</dbReference>
<evidence type="ECO:0000313" key="6">
    <source>
        <dbReference type="EMBL" id="GAA4682983.1"/>
    </source>
</evidence>
<proteinExistence type="predicted"/>